<sequence>MEQNEMLNGIEQLKNGEITQILIKKEDFLNFRQIIVNREDFKHFRGIAQHGGDVIYTYIEEARS</sequence>
<protein>
    <recommendedName>
        <fullName evidence="3">Abortive phage infection protein</fullName>
    </recommendedName>
</protein>
<gene>
    <name evidence="1" type="primary">ykzS</name>
    <name evidence="1" type="ORF">GCM10007380_24030</name>
</gene>
<evidence type="ECO:0008006" key="3">
    <source>
        <dbReference type="Google" id="ProtNLM"/>
    </source>
</evidence>
<dbReference type="AlphaFoldDB" id="A0A8J3AHS7"/>
<accession>A0A8J3AHS7</accession>
<name>A0A8J3AHS7_9BACI</name>
<dbReference type="Proteomes" id="UP000626244">
    <property type="component" value="Unassembled WGS sequence"/>
</dbReference>
<evidence type="ECO:0000313" key="1">
    <source>
        <dbReference type="EMBL" id="GGI14653.1"/>
    </source>
</evidence>
<dbReference type="OrthoDB" id="2455488at2"/>
<reference evidence="2" key="1">
    <citation type="journal article" date="2019" name="Int. J. Syst. Evol. Microbiol.">
        <title>The Global Catalogue of Microorganisms (GCM) 10K type strain sequencing project: providing services to taxonomists for standard genome sequencing and annotation.</title>
        <authorList>
            <consortium name="The Broad Institute Genomics Platform"/>
            <consortium name="The Broad Institute Genome Sequencing Center for Infectious Disease"/>
            <person name="Wu L."/>
            <person name="Ma J."/>
        </authorList>
    </citation>
    <scope>NUCLEOTIDE SEQUENCE [LARGE SCALE GENOMIC DNA]</scope>
    <source>
        <strain evidence="2">CGMCC 1.14993</strain>
    </source>
</reference>
<dbReference type="EMBL" id="BMHB01000001">
    <property type="protein sequence ID" value="GGI14653.1"/>
    <property type="molecule type" value="Genomic_DNA"/>
</dbReference>
<organism evidence="1 2">
    <name type="scientific">Gottfriedia solisilvae</name>
    <dbReference type="NCBI Taxonomy" id="1516104"/>
    <lineage>
        <taxon>Bacteria</taxon>
        <taxon>Bacillati</taxon>
        <taxon>Bacillota</taxon>
        <taxon>Bacilli</taxon>
        <taxon>Bacillales</taxon>
        <taxon>Bacillaceae</taxon>
        <taxon>Gottfriedia</taxon>
    </lineage>
</organism>
<dbReference type="RefSeq" id="WP_088000124.1">
    <property type="nucleotide sequence ID" value="NZ_BMHB01000001.1"/>
</dbReference>
<proteinExistence type="predicted"/>
<comment type="caution">
    <text evidence="1">The sequence shown here is derived from an EMBL/GenBank/DDBJ whole genome shotgun (WGS) entry which is preliminary data.</text>
</comment>
<keyword evidence="2" id="KW-1185">Reference proteome</keyword>
<evidence type="ECO:0000313" key="2">
    <source>
        <dbReference type="Proteomes" id="UP000626244"/>
    </source>
</evidence>